<evidence type="ECO:0000256" key="1">
    <source>
        <dbReference type="SAM" id="MobiDB-lite"/>
    </source>
</evidence>
<name>A0AAE3YX80_9ACTN</name>
<dbReference type="AlphaFoldDB" id="A0AAE3YX80"/>
<accession>A0AAE3YX80</accession>
<protein>
    <submittedName>
        <fullName evidence="2">Uncharacterized protein</fullName>
    </submittedName>
</protein>
<dbReference type="Proteomes" id="UP001183643">
    <property type="component" value="Unassembled WGS sequence"/>
</dbReference>
<feature type="region of interest" description="Disordered" evidence="1">
    <location>
        <begin position="106"/>
        <end position="148"/>
    </location>
</feature>
<sequence>MRYLTRRFAIGALRRGNGIEQFLGGVEISGERAIRWVAISPMNRQYRVSLHTVQDPDDDRVGGLPNLLSLDPVDEAYIGEGRELARSEDAEEAMALAEHLIDADPQALGQPRGSRRGIHGLRQNPTKPNPSTMSVGSNPKRDSLTRAGRACRLRPGVPSLWQVRGAGRHRAVAVSVEA</sequence>
<dbReference type="RefSeq" id="WP_310374226.1">
    <property type="nucleotide sequence ID" value="NZ_JAVDYB010000001.1"/>
</dbReference>
<gene>
    <name evidence="2" type="ORF">J2S41_006846</name>
</gene>
<comment type="caution">
    <text evidence="2">The sequence shown here is derived from an EMBL/GenBank/DDBJ whole genome shotgun (WGS) entry which is preliminary data.</text>
</comment>
<keyword evidence="3" id="KW-1185">Reference proteome</keyword>
<organism evidence="2 3">
    <name type="scientific">Catenuloplanes atrovinosus</name>
    <dbReference type="NCBI Taxonomy" id="137266"/>
    <lineage>
        <taxon>Bacteria</taxon>
        <taxon>Bacillati</taxon>
        <taxon>Actinomycetota</taxon>
        <taxon>Actinomycetes</taxon>
        <taxon>Micromonosporales</taxon>
        <taxon>Micromonosporaceae</taxon>
        <taxon>Catenuloplanes</taxon>
    </lineage>
</organism>
<reference evidence="2" key="1">
    <citation type="submission" date="2023-07" db="EMBL/GenBank/DDBJ databases">
        <title>Sequencing the genomes of 1000 actinobacteria strains.</title>
        <authorList>
            <person name="Klenk H.-P."/>
        </authorList>
    </citation>
    <scope>NUCLEOTIDE SEQUENCE</scope>
    <source>
        <strain evidence="2">DSM 44707</strain>
    </source>
</reference>
<evidence type="ECO:0000313" key="2">
    <source>
        <dbReference type="EMBL" id="MDR7280068.1"/>
    </source>
</evidence>
<dbReference type="EMBL" id="JAVDYB010000001">
    <property type="protein sequence ID" value="MDR7280068.1"/>
    <property type="molecule type" value="Genomic_DNA"/>
</dbReference>
<evidence type="ECO:0000313" key="3">
    <source>
        <dbReference type="Proteomes" id="UP001183643"/>
    </source>
</evidence>
<proteinExistence type="predicted"/>
<feature type="compositionally biased region" description="Polar residues" evidence="1">
    <location>
        <begin position="123"/>
        <end position="137"/>
    </location>
</feature>